<keyword evidence="1" id="KW-0175">Coiled coil</keyword>
<organism evidence="3 4">
    <name type="scientific">Pisolithus microcarpus 441</name>
    <dbReference type="NCBI Taxonomy" id="765257"/>
    <lineage>
        <taxon>Eukaryota</taxon>
        <taxon>Fungi</taxon>
        <taxon>Dikarya</taxon>
        <taxon>Basidiomycota</taxon>
        <taxon>Agaricomycotina</taxon>
        <taxon>Agaricomycetes</taxon>
        <taxon>Agaricomycetidae</taxon>
        <taxon>Boletales</taxon>
        <taxon>Sclerodermatineae</taxon>
        <taxon>Pisolithaceae</taxon>
        <taxon>Pisolithus</taxon>
    </lineage>
</organism>
<dbReference type="EMBL" id="KN833826">
    <property type="protein sequence ID" value="KIK17509.1"/>
    <property type="molecule type" value="Genomic_DNA"/>
</dbReference>
<evidence type="ECO:0000256" key="2">
    <source>
        <dbReference type="SAM" id="MobiDB-lite"/>
    </source>
</evidence>
<dbReference type="STRING" id="765257.A0A0C9YU26"/>
<sequence>MSTVDLPSDHQSAPDYTALPNAPFPTPYTPWPHRLSASFSAMADQIAATSQALALVPSTVFGGLEGSNDVVSLKARMDGIERTQGKILTEFEALKVQMTSGETEIKEVGTEAIIEGETGGNEGANTVLTEKIEELEKRLNELVDTVKLDQKRLPARLHNSRATSMKAPIVAPATSNGKLPPAFPTTRGEFEHITKERYEGILRAYGQSVKGDTATKREVIREFLGIPKDGQ</sequence>
<keyword evidence="4" id="KW-1185">Reference proteome</keyword>
<accession>A0A0C9YU26</accession>
<proteinExistence type="predicted"/>
<reference evidence="4" key="2">
    <citation type="submission" date="2015-01" db="EMBL/GenBank/DDBJ databases">
        <title>Evolutionary Origins and Diversification of the Mycorrhizal Mutualists.</title>
        <authorList>
            <consortium name="DOE Joint Genome Institute"/>
            <consortium name="Mycorrhizal Genomics Consortium"/>
            <person name="Kohler A."/>
            <person name="Kuo A."/>
            <person name="Nagy L.G."/>
            <person name="Floudas D."/>
            <person name="Copeland A."/>
            <person name="Barry K.W."/>
            <person name="Cichocki N."/>
            <person name="Veneault-Fourrey C."/>
            <person name="LaButti K."/>
            <person name="Lindquist E.A."/>
            <person name="Lipzen A."/>
            <person name="Lundell T."/>
            <person name="Morin E."/>
            <person name="Murat C."/>
            <person name="Riley R."/>
            <person name="Ohm R."/>
            <person name="Sun H."/>
            <person name="Tunlid A."/>
            <person name="Henrissat B."/>
            <person name="Grigoriev I.V."/>
            <person name="Hibbett D.S."/>
            <person name="Martin F."/>
        </authorList>
    </citation>
    <scope>NUCLEOTIDE SEQUENCE [LARGE SCALE GENOMIC DNA]</scope>
    <source>
        <strain evidence="4">441</strain>
    </source>
</reference>
<gene>
    <name evidence="3" type="ORF">PISMIDRAFT_111279</name>
</gene>
<dbReference type="OrthoDB" id="3259063at2759"/>
<dbReference type="AlphaFoldDB" id="A0A0C9YU26"/>
<evidence type="ECO:0000313" key="3">
    <source>
        <dbReference type="EMBL" id="KIK17509.1"/>
    </source>
</evidence>
<feature type="region of interest" description="Disordered" evidence="2">
    <location>
        <begin position="1"/>
        <end position="21"/>
    </location>
</feature>
<evidence type="ECO:0000256" key="1">
    <source>
        <dbReference type="SAM" id="Coils"/>
    </source>
</evidence>
<feature type="compositionally biased region" description="Polar residues" evidence="2">
    <location>
        <begin position="1"/>
        <end position="11"/>
    </location>
</feature>
<evidence type="ECO:0000313" key="4">
    <source>
        <dbReference type="Proteomes" id="UP000054018"/>
    </source>
</evidence>
<name>A0A0C9YU26_9AGAM</name>
<reference evidence="3 4" key="1">
    <citation type="submission" date="2014-04" db="EMBL/GenBank/DDBJ databases">
        <authorList>
            <consortium name="DOE Joint Genome Institute"/>
            <person name="Kuo A."/>
            <person name="Kohler A."/>
            <person name="Costa M.D."/>
            <person name="Nagy L.G."/>
            <person name="Floudas D."/>
            <person name="Copeland A."/>
            <person name="Barry K.W."/>
            <person name="Cichocki N."/>
            <person name="Veneault-Fourrey C."/>
            <person name="LaButti K."/>
            <person name="Lindquist E.A."/>
            <person name="Lipzen A."/>
            <person name="Lundell T."/>
            <person name="Morin E."/>
            <person name="Murat C."/>
            <person name="Sun H."/>
            <person name="Tunlid A."/>
            <person name="Henrissat B."/>
            <person name="Grigoriev I.V."/>
            <person name="Hibbett D.S."/>
            <person name="Martin F."/>
            <person name="Nordberg H.P."/>
            <person name="Cantor M.N."/>
            <person name="Hua S.X."/>
        </authorList>
    </citation>
    <scope>NUCLEOTIDE SEQUENCE [LARGE SCALE GENOMIC DNA]</scope>
    <source>
        <strain evidence="3 4">441</strain>
    </source>
</reference>
<dbReference type="HOGENOM" id="CLU_081036_0_0_1"/>
<protein>
    <submittedName>
        <fullName evidence="3">Uncharacterized protein</fullName>
    </submittedName>
</protein>
<feature type="coiled-coil region" evidence="1">
    <location>
        <begin position="125"/>
        <end position="152"/>
    </location>
</feature>
<dbReference type="Proteomes" id="UP000054018">
    <property type="component" value="Unassembled WGS sequence"/>
</dbReference>